<organism evidence="2 3">
    <name type="scientific">Oxynema aestuarii AP17</name>
    <dbReference type="NCBI Taxonomy" id="2064643"/>
    <lineage>
        <taxon>Bacteria</taxon>
        <taxon>Bacillati</taxon>
        <taxon>Cyanobacteriota</taxon>
        <taxon>Cyanophyceae</taxon>
        <taxon>Oscillatoriophycideae</taxon>
        <taxon>Oscillatoriales</taxon>
        <taxon>Oscillatoriaceae</taxon>
        <taxon>Oxynema</taxon>
        <taxon>Oxynema aestuarii</taxon>
    </lineage>
</organism>
<feature type="region of interest" description="Disordered" evidence="1">
    <location>
        <begin position="502"/>
        <end position="578"/>
    </location>
</feature>
<name>A0A6H1TX27_9CYAN</name>
<feature type="compositionally biased region" description="Low complexity" evidence="1">
    <location>
        <begin position="105"/>
        <end position="128"/>
    </location>
</feature>
<accession>A0A6H1TX27</accession>
<feature type="compositionally biased region" description="Acidic residues" evidence="1">
    <location>
        <begin position="21"/>
        <end position="32"/>
    </location>
</feature>
<evidence type="ECO:0000313" key="2">
    <source>
        <dbReference type="EMBL" id="QIZ71121.1"/>
    </source>
</evidence>
<feature type="compositionally biased region" description="Acidic residues" evidence="1">
    <location>
        <begin position="143"/>
        <end position="176"/>
    </location>
</feature>
<reference evidence="2 3" key="1">
    <citation type="submission" date="2020-04" db="EMBL/GenBank/DDBJ databases">
        <authorList>
            <person name="Basu S."/>
            <person name="Maruthanayagam V."/>
            <person name="Chakraborty S."/>
            <person name="Pramanik A."/>
            <person name="Mukherjee J."/>
            <person name="Brink B."/>
        </authorList>
    </citation>
    <scope>NUCLEOTIDE SEQUENCE [LARGE SCALE GENOMIC DNA]</scope>
    <source>
        <strain evidence="2 3">AP17</strain>
    </source>
</reference>
<protein>
    <recommendedName>
        <fullName evidence="4">EF-hand domain-containing protein</fullName>
    </recommendedName>
</protein>
<keyword evidence="3" id="KW-1185">Reference proteome</keyword>
<evidence type="ECO:0000313" key="3">
    <source>
        <dbReference type="Proteomes" id="UP000500857"/>
    </source>
</evidence>
<dbReference type="PROSITE" id="PS00018">
    <property type="entry name" value="EF_HAND_1"/>
    <property type="match status" value="2"/>
</dbReference>
<feature type="region of interest" description="Disordered" evidence="1">
    <location>
        <begin position="1"/>
        <end position="191"/>
    </location>
</feature>
<feature type="compositionally biased region" description="Low complexity" evidence="1">
    <location>
        <begin position="74"/>
        <end position="97"/>
    </location>
</feature>
<evidence type="ECO:0000256" key="1">
    <source>
        <dbReference type="SAM" id="MobiDB-lite"/>
    </source>
</evidence>
<proteinExistence type="predicted"/>
<dbReference type="RefSeq" id="WP_168569276.1">
    <property type="nucleotide sequence ID" value="NZ_CP051167.1"/>
</dbReference>
<dbReference type="Proteomes" id="UP000500857">
    <property type="component" value="Chromosome"/>
</dbReference>
<gene>
    <name evidence="2" type="ORF">HCG48_11495</name>
</gene>
<feature type="compositionally biased region" description="Acidic residues" evidence="1">
    <location>
        <begin position="504"/>
        <end position="543"/>
    </location>
</feature>
<dbReference type="InterPro" id="IPR018247">
    <property type="entry name" value="EF_Hand_1_Ca_BS"/>
</dbReference>
<sequence>MQISEEEIRDIITGEPVTSETEGEVSETETSDTDAPQLTIEEIVGETQIATATETEETATLETTSTETVEEPSAEPSADTQTQTSSETTVEPTATEEQTTEESSAETQTETQTETSSETTVESTATEEQTPEESSETTAETETSSEEPADDSVEVGSESDDDIEGSQSSDDLDESGDGAMQTDEMSAEVEELETSGVFDQELYLALNQDVAAAVEAGITTAEEHFLQFGRYERREFSAIFSVSSYLEYNQDVAQAVEVGETTAFDHFKAFGRFEKRECSKFFSVKDYLELNQDVAQAVEAGETTAFDHFKGFGRFEKREFSKFFSVKEYLELNQDVAQAVEAGETTAFDHFYYFGRFESREFSSIFSVSEYLELNQDVNLAVLAGETTVYEHLLEFGVEELRSIHPLIDLSFFVEENSAAIASFFGTSEITEINSLSFLSYVFSVAIAEGFQTSNSFGLDLIESNFSAQLLEIFNVSSFSEISVEALFEYFSSSAGQDLLLGGELDDDLEGDDDAGEDVDGGEGASDDAGEDGAEGEGEDITQDPDTLPPLDDNFPEVDDGIPGNDTPDESDSAPATPLFDLDYALDTYGDELAAEFPDFDFENPDLLTEDQIGQIQDFLASEGLAASPFADVEFYKSAYGAQMAEFFNTSVEELTNAQVLDYMSGEGLEQGISPSPLVSFSFYRSAYKLQLESEFGVSIDQISNAQLLEFVLDKGIASGNDPSPFFSFSFYKQTYKAELEAKYGVSIDQITNEQIFQFANGEGLQEGLSPSAFVRVGYFKALYAEELTAAFSVESVEELSSAQILSFLSTTGLQQGLSPSAAVAFGYIKAVFGAELTAEFGAEYTFEQVLEFITTKGLAEGFNPSPFVNLQYSKQLYREEIRKFYDIESVADFGDTELIKNVFDDGKGVFVDVKFVQMTYAAELEAFYGVSVAELTVEQVKSFALGELADTGKTLSAFKFTSYAETYSSELIQYYEVESIEEITEQQIYQFAITEGLKLELSLSEHVEISYYEELYSQALEATFEGSYSDEDVIEFVFGDAAPYIDIDYCKELYGDRTTAEGVSVADLDDDELRLYILTEGFDASIALSAFDLELATQDLSSELESFFGVAVEEITQVQIRNFLVEEGFKLGIDVTQYVEDVEFYREAYSAELAQQFFGGDVAQVANLSAQVVLDFAFNGISSYVNYEYVRAEFSQDLLAFYSEATSIAEITNVQILEYVYSEVFSQDGFSLEGFDLSPIDYAGYASAYSAEIAQYFEIEASEVEQLDVELVRDFIFGKGAELGLSVEQYVKLDYIGETYGTAIAATSEEAVTEWIGAEAGSLDIAYVRYQISQLVTEGTITLTQLAEASLISADVEDLSALSNAQLVELVSQEEFTTLLTEASASLELTVSETVNVTFVREVYGAAIAESLGVAVEEVVGDAATVSDEDVLAAFNSDFAQVDLAFVRYQLQQFVSGEEATLTIADLNGLGLFATEITEISDLTDADIASLVASEDFAALLGEGQELLTAATAENVAYYSEVYTGAIAQWLSTEGSQFALDWVQSEFGQLDVEYLRYQIEQLSADQLTNFGISSVEEVASLSIEKVLNISFSSEFKAFFETDQVKLGAIDVEGYRQAYEAELIAFFGPDSDTKPGTLKIKSGSGKSGSGKLKTGSLKIKSGSLKGGSVKFTKGSGKFKSGSFKEKSGSEGLKLKSGSLKLKSGSFKPKTAKNTAKNTGEIADGSTVEFDVNSLSEKQIIKFMFGEGFKQGLDPFEFVEVEYLRQEFAVELSKHYGLELTEVTSLNQWLVADYLYGGLSDEIDFEFYRQQYESELTSQFGVSIEQVTDVQILEHAYTVALPQGLAIEDFNVEQYAEQYQDELAFFFDLNVDDGTAELSEQEVITFALTKGLEIGLELEQFAQFDYYRESLGDRALANYRVENVYNLSYEQTFNYMMSGGIEEGLNTSPAVDLEWYREFYADAIAEDTSLIDTNGDGDIANNELFDYITGAGLEKGQNPSDLFDLAEYRQANSDALLAFAQEQGKEVTTIEEVSYSLTMEYALSVGLEQGIALGDFDPEAYVSENAGALTEFYKVQSIEEITNVQAFNYRFGVGLPEDSTMEEQSTMV</sequence>
<feature type="compositionally biased region" description="Low complexity" evidence="1">
    <location>
        <begin position="544"/>
        <end position="553"/>
    </location>
</feature>
<evidence type="ECO:0008006" key="4">
    <source>
        <dbReference type="Google" id="ProtNLM"/>
    </source>
</evidence>
<dbReference type="KEGG" id="oxy:HCG48_11495"/>
<dbReference type="EMBL" id="CP051167">
    <property type="protein sequence ID" value="QIZ71121.1"/>
    <property type="molecule type" value="Genomic_DNA"/>
</dbReference>